<proteinExistence type="inferred from homology"/>
<dbReference type="CDD" id="cd20512">
    <property type="entry name" value="CYCLIN_CLBs_yeast_rpt2"/>
    <property type="match status" value="1"/>
</dbReference>
<dbReference type="InterPro" id="IPR004367">
    <property type="entry name" value="Cyclin_C-dom"/>
</dbReference>
<dbReference type="InterPro" id="IPR006671">
    <property type="entry name" value="Cyclin_N"/>
</dbReference>
<dbReference type="AlphaFoldDB" id="A0A8H4VDL0"/>
<evidence type="ECO:0000313" key="10">
    <source>
        <dbReference type="Proteomes" id="UP000562929"/>
    </source>
</evidence>
<dbReference type="InterPro" id="IPR013763">
    <property type="entry name" value="Cyclin-like_dom"/>
</dbReference>
<dbReference type="OrthoDB" id="5590282at2759"/>
<dbReference type="SMART" id="SM01332">
    <property type="entry name" value="Cyclin_C"/>
    <property type="match status" value="1"/>
</dbReference>
<evidence type="ECO:0000256" key="5">
    <source>
        <dbReference type="RuleBase" id="RU000383"/>
    </source>
</evidence>
<dbReference type="GO" id="GO:0044772">
    <property type="term" value="P:mitotic cell cycle phase transition"/>
    <property type="evidence" value="ECO:0007669"/>
    <property type="project" value="UniProtKB-ARBA"/>
</dbReference>
<feature type="region of interest" description="Disordered" evidence="6">
    <location>
        <begin position="177"/>
        <end position="204"/>
    </location>
</feature>
<dbReference type="GO" id="GO:0016538">
    <property type="term" value="F:cyclin-dependent protein serine/threonine kinase regulator activity"/>
    <property type="evidence" value="ECO:0007669"/>
    <property type="project" value="UniProtKB-ARBA"/>
</dbReference>
<dbReference type="FunFam" id="1.10.472.10:FF:000005">
    <property type="entry name" value="G2/mitotic-specific cyclin B"/>
    <property type="match status" value="1"/>
</dbReference>
<evidence type="ECO:0000259" key="8">
    <source>
        <dbReference type="SMART" id="SM01332"/>
    </source>
</evidence>
<dbReference type="PANTHER" id="PTHR10177">
    <property type="entry name" value="CYCLINS"/>
    <property type="match status" value="1"/>
</dbReference>
<dbReference type="InterPro" id="IPR048258">
    <property type="entry name" value="Cyclins_cyclin-box"/>
</dbReference>
<evidence type="ECO:0000256" key="6">
    <source>
        <dbReference type="SAM" id="MobiDB-lite"/>
    </source>
</evidence>
<gene>
    <name evidence="9" type="ORF">GQ602_004385</name>
</gene>
<feature type="domain" description="Cyclin C-terminal" evidence="8">
    <location>
        <begin position="436"/>
        <end position="550"/>
    </location>
</feature>
<dbReference type="CDD" id="cd20568">
    <property type="entry name" value="CYCLIN_CLBs_yeast_rpt1"/>
    <property type="match status" value="1"/>
</dbReference>
<dbReference type="FunFam" id="1.10.472.10:FF:000001">
    <property type="entry name" value="G2/mitotic-specific cyclin"/>
    <property type="match status" value="1"/>
</dbReference>
<protein>
    <submittedName>
        <fullName evidence="9">G2/mitotic-specific cyclin-B</fullName>
    </submittedName>
</protein>
<evidence type="ECO:0000256" key="3">
    <source>
        <dbReference type="ARBA" id="ARBA00023127"/>
    </source>
</evidence>
<dbReference type="InterPro" id="IPR036915">
    <property type="entry name" value="Cyclin-like_sf"/>
</dbReference>
<dbReference type="SUPFAM" id="SSF47954">
    <property type="entry name" value="Cyclin-like"/>
    <property type="match status" value="2"/>
</dbReference>
<feature type="compositionally biased region" description="Polar residues" evidence="6">
    <location>
        <begin position="85"/>
        <end position="97"/>
    </location>
</feature>
<evidence type="ECO:0000256" key="1">
    <source>
        <dbReference type="ARBA" id="ARBA00006955"/>
    </source>
</evidence>
<sequence length="573" mass="63129">MNLGRSIVGVVASSVIKRPLALLEEWLTSGCEISSCRGSSCTDRQLVQTHEAIHTSTCSLVSLSLIHSESSSFKMPPGRPARQRLVSNENDENSSTRITRAKAAALNVDELAMPAKGPLQLNPLQLKKSAVNTNAGAQRKRAALGDVSNTAKIDAADGKKAHPAAAAKVGLVSKAAHPTGVQKNSTRPVSRAAPVAKDAVKMEKRTGSGAGALAAVPKRKVPSAAAAAAAKVKQDPVEVVEPARKNAHTLTAEKPACLEQPTSETVKAPSPEAEPRVQAAPVKSKPHPSDLDKEDMDDPLMVAEYANEIFEYLRDLEVRSIPNPQYMSHQDDLEWKTRGILIDWLIEVHTRFHLLPETLYLAVNIIDRFLSEKVVQLERLQLVGITAMFIASKYEEVLSPHVENFKRITDNGFSEAEILSAERFVLSTLNYDLSYPNPMNFLRRVSKADNYDIQSRTIGKYLVEISLLDHRFMALRPSHCAAAAMYLARLMLDRGDWDDTLEHYSGYTEEEIEPAVELMVDYLARPVVHEAFFKKYASKKFLKASILARQWAKKNAPLFGITNTELSLDHLSS</sequence>
<feature type="domain" description="Cyclin-like" evidence="7">
    <location>
        <begin position="343"/>
        <end position="427"/>
    </location>
</feature>
<evidence type="ECO:0000256" key="2">
    <source>
        <dbReference type="ARBA" id="ARBA00022618"/>
    </source>
</evidence>
<dbReference type="GO" id="GO:0051301">
    <property type="term" value="P:cell division"/>
    <property type="evidence" value="ECO:0007669"/>
    <property type="project" value="UniProtKB-KW"/>
</dbReference>
<keyword evidence="3 5" id="KW-0195">Cyclin</keyword>
<name>A0A8H4VDL0_9HYPO</name>
<accession>A0A8H4VDL0</accession>
<dbReference type="Pfam" id="PF02984">
    <property type="entry name" value="Cyclin_C"/>
    <property type="match status" value="1"/>
</dbReference>
<keyword evidence="10" id="KW-1185">Reference proteome</keyword>
<dbReference type="Proteomes" id="UP000562929">
    <property type="component" value="Unassembled WGS sequence"/>
</dbReference>
<dbReference type="PROSITE" id="PS00292">
    <property type="entry name" value="CYCLINS"/>
    <property type="match status" value="1"/>
</dbReference>
<comment type="caution">
    <text evidence="9">The sequence shown here is derived from an EMBL/GenBank/DDBJ whole genome shotgun (WGS) entry which is preliminary data.</text>
</comment>
<feature type="region of interest" description="Disordered" evidence="6">
    <location>
        <begin position="258"/>
        <end position="295"/>
    </location>
</feature>
<comment type="similarity">
    <text evidence="1">Belongs to the cyclin family. Cyclin AB subfamily.</text>
</comment>
<evidence type="ECO:0000256" key="4">
    <source>
        <dbReference type="ARBA" id="ARBA00023306"/>
    </source>
</evidence>
<keyword evidence="2" id="KW-0132">Cell division</keyword>
<dbReference type="Pfam" id="PF00134">
    <property type="entry name" value="Cyclin_N"/>
    <property type="match status" value="1"/>
</dbReference>
<reference evidence="9 10" key="1">
    <citation type="journal article" date="2020" name="G3 (Bethesda)">
        <title>Genetic Underpinnings of Host Manipulation by Ophiocordyceps as Revealed by Comparative Transcriptomics.</title>
        <authorList>
            <person name="Will I."/>
            <person name="Das B."/>
            <person name="Trinh T."/>
            <person name="Brachmann A."/>
            <person name="Ohm R.A."/>
            <person name="de Bekker C."/>
        </authorList>
    </citation>
    <scope>NUCLEOTIDE SEQUENCE [LARGE SCALE GENOMIC DNA]</scope>
    <source>
        <strain evidence="9 10">EC05</strain>
    </source>
</reference>
<feature type="domain" description="Cyclin-like" evidence="7">
    <location>
        <begin position="440"/>
        <end position="521"/>
    </location>
</feature>
<dbReference type="EMBL" id="JAACLJ010000004">
    <property type="protein sequence ID" value="KAF4587692.1"/>
    <property type="molecule type" value="Genomic_DNA"/>
</dbReference>
<feature type="region of interest" description="Disordered" evidence="6">
    <location>
        <begin position="70"/>
        <end position="97"/>
    </location>
</feature>
<evidence type="ECO:0000313" key="9">
    <source>
        <dbReference type="EMBL" id="KAF4587692.1"/>
    </source>
</evidence>
<evidence type="ECO:0000259" key="7">
    <source>
        <dbReference type="SMART" id="SM00385"/>
    </source>
</evidence>
<organism evidence="9 10">
    <name type="scientific">Ophiocordyceps camponoti-floridani</name>
    <dbReference type="NCBI Taxonomy" id="2030778"/>
    <lineage>
        <taxon>Eukaryota</taxon>
        <taxon>Fungi</taxon>
        <taxon>Dikarya</taxon>
        <taxon>Ascomycota</taxon>
        <taxon>Pezizomycotina</taxon>
        <taxon>Sordariomycetes</taxon>
        <taxon>Hypocreomycetidae</taxon>
        <taxon>Hypocreales</taxon>
        <taxon>Ophiocordycipitaceae</taxon>
        <taxon>Ophiocordyceps</taxon>
    </lineage>
</organism>
<dbReference type="Gene3D" id="1.10.472.10">
    <property type="entry name" value="Cyclin-like"/>
    <property type="match status" value="2"/>
</dbReference>
<keyword evidence="4" id="KW-0131">Cell cycle</keyword>
<dbReference type="InterPro" id="IPR039361">
    <property type="entry name" value="Cyclin"/>
</dbReference>
<dbReference type="SMART" id="SM00385">
    <property type="entry name" value="CYCLIN"/>
    <property type="match status" value="2"/>
</dbReference>